<evidence type="ECO:0008006" key="4">
    <source>
        <dbReference type="Google" id="ProtNLM"/>
    </source>
</evidence>
<evidence type="ECO:0000313" key="3">
    <source>
        <dbReference type="Proteomes" id="UP001161406"/>
    </source>
</evidence>
<dbReference type="EMBL" id="BSNG01000004">
    <property type="protein sequence ID" value="GLQ12220.1"/>
    <property type="molecule type" value="Genomic_DNA"/>
</dbReference>
<reference evidence="2" key="2">
    <citation type="submission" date="2023-01" db="EMBL/GenBank/DDBJ databases">
        <title>Draft genome sequence of Devosia yakushimensis strain NBRC 103855.</title>
        <authorList>
            <person name="Sun Q."/>
            <person name="Mori K."/>
        </authorList>
    </citation>
    <scope>NUCLEOTIDE SEQUENCE</scope>
    <source>
        <strain evidence="2">NBRC 103855</strain>
    </source>
</reference>
<organism evidence="2 3">
    <name type="scientific">Devosia yakushimensis</name>
    <dbReference type="NCBI Taxonomy" id="470028"/>
    <lineage>
        <taxon>Bacteria</taxon>
        <taxon>Pseudomonadati</taxon>
        <taxon>Pseudomonadota</taxon>
        <taxon>Alphaproteobacteria</taxon>
        <taxon>Hyphomicrobiales</taxon>
        <taxon>Devosiaceae</taxon>
        <taxon>Devosia</taxon>
    </lineage>
</organism>
<keyword evidence="1" id="KW-0812">Transmembrane</keyword>
<dbReference type="Pfam" id="PF06059">
    <property type="entry name" value="DUF930"/>
    <property type="match status" value="1"/>
</dbReference>
<comment type="caution">
    <text evidence="2">The sequence shown here is derived from an EMBL/GenBank/DDBJ whole genome shotgun (WGS) entry which is preliminary data.</text>
</comment>
<reference evidence="2" key="1">
    <citation type="journal article" date="2014" name="Int. J. Syst. Evol. Microbiol.">
        <title>Complete genome of a new Firmicutes species belonging to the dominant human colonic microbiota ('Ruminococcus bicirculans') reveals two chromosomes and a selective capacity to utilize plant glucans.</title>
        <authorList>
            <consortium name="NISC Comparative Sequencing Program"/>
            <person name="Wegmann U."/>
            <person name="Louis P."/>
            <person name="Goesmann A."/>
            <person name="Henrissat B."/>
            <person name="Duncan S.H."/>
            <person name="Flint H.J."/>
        </authorList>
    </citation>
    <scope>NUCLEOTIDE SEQUENCE</scope>
    <source>
        <strain evidence="2">NBRC 103855</strain>
    </source>
</reference>
<feature type="transmembrane region" description="Helical" evidence="1">
    <location>
        <begin position="23"/>
        <end position="44"/>
    </location>
</feature>
<protein>
    <recommendedName>
        <fullName evidence="4">DUF930 domain-containing protein</fullName>
    </recommendedName>
</protein>
<proteinExistence type="predicted"/>
<dbReference type="RefSeq" id="WP_284394064.1">
    <property type="nucleotide sequence ID" value="NZ_BSNG01000004.1"/>
</dbReference>
<keyword evidence="1" id="KW-0472">Membrane</keyword>
<evidence type="ECO:0000313" key="2">
    <source>
        <dbReference type="EMBL" id="GLQ12220.1"/>
    </source>
</evidence>
<keyword evidence="1" id="KW-1133">Transmembrane helix</keyword>
<evidence type="ECO:0000256" key="1">
    <source>
        <dbReference type="SAM" id="Phobius"/>
    </source>
</evidence>
<gene>
    <name evidence="2" type="ORF">GCM10007913_41530</name>
</gene>
<name>A0ABQ5UM12_9HYPH</name>
<keyword evidence="3" id="KW-1185">Reference proteome</keyword>
<accession>A0ABQ5UM12</accession>
<dbReference type="Proteomes" id="UP001161406">
    <property type="component" value="Unassembled WGS sequence"/>
</dbReference>
<sequence>MTSVISNASRAMAPVQPFMITRWSLPLSVAAHGAILLAVAWLVVPRSLEQPRMRVIAVEIISQAMAPPPTLPAPVAPVLSSPIAPAAPVSPPEPQDGMVRATDFYAASILADPANAEVRVNFPLLASSEQVVQLCNMEALEQLHLARTDLAPDALVGYAFADLSVQGNTLAADGGAFRSRGGWFHLRYRCAVSPDVSAVVAFEYAIGDPVPESQWEEHFLNSDDDWLD</sequence>
<dbReference type="InterPro" id="IPR009273">
    <property type="entry name" value="DUF930"/>
</dbReference>